<reference evidence="5 6" key="1">
    <citation type="submission" date="2014-02" db="EMBL/GenBank/DDBJ databases">
        <title>The small core and large imbalanced accessory genome model reveals a collaborative survival strategy of Sorangium cellulosum strains in nature.</title>
        <authorList>
            <person name="Han K."/>
            <person name="Peng R."/>
            <person name="Blom J."/>
            <person name="Li Y.-Z."/>
        </authorList>
    </citation>
    <scope>NUCLEOTIDE SEQUENCE [LARGE SCALE GENOMIC DNA]</scope>
    <source>
        <strain evidence="5 6">So0008-312</strain>
    </source>
</reference>
<protein>
    <recommendedName>
        <fullName evidence="3">3-hydroxy-3-methylglutaryl coenzyme A reductase</fullName>
        <shortName evidence="3">HMG-CoA reductase</shortName>
        <ecNumber evidence="3">1.1.1.88</ecNumber>
    </recommendedName>
</protein>
<dbReference type="InterPro" id="IPR009029">
    <property type="entry name" value="HMG_CoA_Rdtase_sub-bd_dom_sf"/>
</dbReference>
<feature type="region of interest" description="Disordered" evidence="4">
    <location>
        <begin position="382"/>
        <end position="424"/>
    </location>
</feature>
<comment type="caution">
    <text evidence="5">The sequence shown here is derived from an EMBL/GenBank/DDBJ whole genome shotgun (WGS) entry which is preliminary data.</text>
</comment>
<dbReference type="Proteomes" id="UP000075260">
    <property type="component" value="Unassembled WGS sequence"/>
</dbReference>
<dbReference type="GO" id="GO:0140643">
    <property type="term" value="F:hydroxymethylglutaryl-CoA reductase (NADH) activity"/>
    <property type="evidence" value="ECO:0007669"/>
    <property type="project" value="UniProtKB-EC"/>
</dbReference>
<gene>
    <name evidence="5" type="ORF">BE15_17935</name>
</gene>
<comment type="pathway">
    <text evidence="3">Metabolic intermediate metabolism; (R)-mevalonate degradation; (S)-3-hydroxy-3-methylglutaryl-CoA from (R)-mevalonate: step 1/1.</text>
</comment>
<dbReference type="EC" id="1.1.1.88" evidence="3"/>
<organism evidence="5 6">
    <name type="scientific">Sorangium cellulosum</name>
    <name type="common">Polyangium cellulosum</name>
    <dbReference type="NCBI Taxonomy" id="56"/>
    <lineage>
        <taxon>Bacteria</taxon>
        <taxon>Pseudomonadati</taxon>
        <taxon>Myxococcota</taxon>
        <taxon>Polyangia</taxon>
        <taxon>Polyangiales</taxon>
        <taxon>Polyangiaceae</taxon>
        <taxon>Sorangium</taxon>
    </lineage>
</organism>
<dbReference type="Gene3D" id="3.90.770.10">
    <property type="entry name" value="3-hydroxy-3-methylglutaryl-coenzyme A Reductase, Chain A, domain 2"/>
    <property type="match status" value="2"/>
</dbReference>
<dbReference type="InterPro" id="IPR004553">
    <property type="entry name" value="HMG_CoA_Rdtase_bac-typ"/>
</dbReference>
<keyword evidence="2 3" id="KW-0560">Oxidoreductase</keyword>
<dbReference type="InterPro" id="IPR023074">
    <property type="entry name" value="HMG_CoA_Rdtase_cat_sf"/>
</dbReference>
<proteinExistence type="inferred from homology"/>
<dbReference type="PANTHER" id="PTHR10572:SF24">
    <property type="entry name" value="3-HYDROXY-3-METHYLGLUTARYL-COENZYME A REDUCTASE"/>
    <property type="match status" value="1"/>
</dbReference>
<dbReference type="AlphaFoldDB" id="A0A150Q679"/>
<dbReference type="PRINTS" id="PR00071">
    <property type="entry name" value="HMGCOARDTASE"/>
</dbReference>
<dbReference type="PANTHER" id="PTHR10572">
    <property type="entry name" value="3-HYDROXY-3-METHYLGLUTARYL-COENZYME A REDUCTASE"/>
    <property type="match status" value="1"/>
</dbReference>
<dbReference type="PROSITE" id="PS01192">
    <property type="entry name" value="HMG_COA_REDUCTASE_3"/>
    <property type="match status" value="1"/>
</dbReference>
<dbReference type="SUPFAM" id="SSF56542">
    <property type="entry name" value="Substrate-binding domain of HMG-CoA reductase"/>
    <property type="match status" value="1"/>
</dbReference>
<dbReference type="InterPro" id="IPR023076">
    <property type="entry name" value="HMG_CoA_Rdtase_CS"/>
</dbReference>
<evidence type="ECO:0000256" key="1">
    <source>
        <dbReference type="ARBA" id="ARBA00007661"/>
    </source>
</evidence>
<dbReference type="UniPathway" id="UPA00257">
    <property type="reaction ID" value="UER00367"/>
</dbReference>
<dbReference type="PROSITE" id="PS50065">
    <property type="entry name" value="HMG_COA_REDUCTASE_4"/>
    <property type="match status" value="1"/>
</dbReference>
<evidence type="ECO:0000313" key="5">
    <source>
        <dbReference type="EMBL" id="KYF63482.1"/>
    </source>
</evidence>
<dbReference type="InterPro" id="IPR002202">
    <property type="entry name" value="HMG_CoA_Rdtase"/>
</dbReference>
<name>A0A150Q679_SORCE</name>
<dbReference type="EMBL" id="JEMA01000995">
    <property type="protein sequence ID" value="KYF63482.1"/>
    <property type="molecule type" value="Genomic_DNA"/>
</dbReference>
<evidence type="ECO:0000313" key="6">
    <source>
        <dbReference type="Proteomes" id="UP000075260"/>
    </source>
</evidence>
<evidence type="ECO:0000256" key="2">
    <source>
        <dbReference type="ARBA" id="ARBA00023002"/>
    </source>
</evidence>
<dbReference type="Pfam" id="PF00368">
    <property type="entry name" value="HMG-CoA_red"/>
    <property type="match status" value="1"/>
</dbReference>
<dbReference type="RefSeq" id="WP_061612126.1">
    <property type="nucleotide sequence ID" value="NZ_JEMA01000995.1"/>
</dbReference>
<sequence>MSQNVSSRISGFYKRCLEDRLRAIQALGLLDEDALAHLASGGGLPTAVADRMCENVIATHALPLGLALNFRVNQRDVLVPMAVEEPSVIAAASNAARMVRLSGGFSGEADPPIMTAQVQLDDVPDAEEAARRLTAARESLLAAGDAAIPRMVARGGGCRDAEVRVLSAELGVLVVHLYVEVGDAMGANLVDTVAEAVAPLVQRIAGGTLGLRILSNLTVRRLVRVTATVGDDALGGADVASGVARASRFAELDPYRAATHNKGFMNGLDAAAVALGQDFRAIEAGAHAYASMSGKYRPLSTWERVPGGLVGRAELPLAVGTVGGSTEVHAGVRAALQLVGAKGARELAVVLASVGLASNLAALRALASEGIQRGHMRLHERKRGLDGAPAAGSGEAAAPPSGEGKRFAPERGDGHRAAQVEGGT</sequence>
<keyword evidence="3" id="KW-0520">NAD</keyword>
<dbReference type="NCBIfam" id="TIGR00532">
    <property type="entry name" value="HMG_CoA_R_NAD"/>
    <property type="match status" value="1"/>
</dbReference>
<dbReference type="CDD" id="cd00644">
    <property type="entry name" value="HMG-CoA_reductase_classII"/>
    <property type="match status" value="1"/>
</dbReference>
<evidence type="ECO:0000256" key="4">
    <source>
        <dbReference type="SAM" id="MobiDB-lite"/>
    </source>
</evidence>
<dbReference type="GO" id="GO:0004420">
    <property type="term" value="F:hydroxymethylglutaryl-CoA reductase (NADPH) activity"/>
    <property type="evidence" value="ECO:0007669"/>
    <property type="project" value="InterPro"/>
</dbReference>
<comment type="similarity">
    <text evidence="1 3">Belongs to the HMG-CoA reductase family.</text>
</comment>
<dbReference type="InterPro" id="IPR009023">
    <property type="entry name" value="HMG_CoA_Rdtase_NAD(P)-bd_sf"/>
</dbReference>
<dbReference type="OrthoDB" id="9764892at2"/>
<comment type="catalytic activity">
    <reaction evidence="3">
        <text>(R)-mevalonate + 2 NAD(+) + CoA = (3S)-3-hydroxy-3-methylglutaryl-CoA + 2 NADH + 2 H(+)</text>
        <dbReference type="Rhea" id="RHEA:14833"/>
        <dbReference type="ChEBI" id="CHEBI:15378"/>
        <dbReference type="ChEBI" id="CHEBI:36464"/>
        <dbReference type="ChEBI" id="CHEBI:43074"/>
        <dbReference type="ChEBI" id="CHEBI:57287"/>
        <dbReference type="ChEBI" id="CHEBI:57540"/>
        <dbReference type="ChEBI" id="CHEBI:57945"/>
        <dbReference type="EC" id="1.1.1.88"/>
    </reaction>
</comment>
<dbReference type="SUPFAM" id="SSF55035">
    <property type="entry name" value="NAD-binding domain of HMG-CoA reductase"/>
    <property type="match status" value="1"/>
</dbReference>
<dbReference type="GO" id="GO:0015936">
    <property type="term" value="P:coenzyme A metabolic process"/>
    <property type="evidence" value="ECO:0007669"/>
    <property type="project" value="InterPro"/>
</dbReference>
<accession>A0A150Q679</accession>
<feature type="compositionally biased region" description="Low complexity" evidence="4">
    <location>
        <begin position="387"/>
        <end position="402"/>
    </location>
</feature>
<feature type="compositionally biased region" description="Basic and acidic residues" evidence="4">
    <location>
        <begin position="403"/>
        <end position="418"/>
    </location>
</feature>
<evidence type="ECO:0000256" key="3">
    <source>
        <dbReference type="RuleBase" id="RU361219"/>
    </source>
</evidence>